<dbReference type="KEGG" id="hsc:HVS_10650"/>
<proteinExistence type="predicted"/>
<evidence type="ECO:0000313" key="2">
    <source>
        <dbReference type="EMBL" id="AUG58025.1"/>
    </source>
</evidence>
<organism evidence="2 3">
    <name type="scientific">Acetivibrio saccincola</name>
    <dbReference type="NCBI Taxonomy" id="1677857"/>
    <lineage>
        <taxon>Bacteria</taxon>
        <taxon>Bacillati</taxon>
        <taxon>Bacillota</taxon>
        <taxon>Clostridia</taxon>
        <taxon>Eubacteriales</taxon>
        <taxon>Oscillospiraceae</taxon>
        <taxon>Acetivibrio</taxon>
    </lineage>
</organism>
<sequence length="56" mass="6615">MNQIRYYRKYPRTHEKSSAEDNSHEFNLNLPSVLGILAFTLIQGMFLGYMLKKSFD</sequence>
<name>A0A2K9EFM5_9FIRM</name>
<keyword evidence="1" id="KW-0472">Membrane</keyword>
<dbReference type="AlphaFoldDB" id="A0A2K9EFM5"/>
<protein>
    <submittedName>
        <fullName evidence="2">Uncharacterized protein</fullName>
    </submittedName>
</protein>
<dbReference type="Proteomes" id="UP000233534">
    <property type="component" value="Chromosome"/>
</dbReference>
<keyword evidence="1" id="KW-0812">Transmembrane</keyword>
<keyword evidence="3" id="KW-1185">Reference proteome</keyword>
<feature type="transmembrane region" description="Helical" evidence="1">
    <location>
        <begin position="30"/>
        <end position="51"/>
    </location>
</feature>
<gene>
    <name evidence="2" type="ORF">HVS_10650</name>
</gene>
<dbReference type="RefSeq" id="WP_169926542.1">
    <property type="nucleotide sequence ID" value="NZ_CP025197.1"/>
</dbReference>
<dbReference type="EMBL" id="CP025197">
    <property type="protein sequence ID" value="AUG58025.1"/>
    <property type="molecule type" value="Genomic_DNA"/>
</dbReference>
<evidence type="ECO:0000313" key="3">
    <source>
        <dbReference type="Proteomes" id="UP000233534"/>
    </source>
</evidence>
<accession>A0A2K9EFM5</accession>
<reference evidence="2 3" key="1">
    <citation type="submission" date="2017-12" db="EMBL/GenBank/DDBJ databases">
        <title>Complete genome sequence of Herbivorax saccincola GGR1, a novel Cellulosome-producing hydrolytic bacterium in a thermophilic biogas plant, established by Illumina and Nanopore MinION sequencing.</title>
        <authorList>
            <person name="Pechtl A."/>
            <person name="Ruckert C."/>
            <person name="Koeck D.E."/>
            <person name="Maus I."/>
            <person name="Winkler A."/>
            <person name="Kalinowski J."/>
            <person name="Puhler A."/>
            <person name="Schwarz W.W."/>
            <person name="Zverlov V.V."/>
            <person name="Schluter A."/>
            <person name="Liebl W."/>
        </authorList>
    </citation>
    <scope>NUCLEOTIDE SEQUENCE [LARGE SCALE GENOMIC DNA]</scope>
    <source>
        <strain evidence="3">SR1</strain>
    </source>
</reference>
<keyword evidence="1" id="KW-1133">Transmembrane helix</keyword>
<evidence type="ECO:0000256" key="1">
    <source>
        <dbReference type="SAM" id="Phobius"/>
    </source>
</evidence>